<accession>A0ABU3ZUQ1</accession>
<evidence type="ECO:0000313" key="4">
    <source>
        <dbReference type="Proteomes" id="UP001185984"/>
    </source>
</evidence>
<keyword evidence="3" id="KW-0378">Hydrolase</keyword>
<dbReference type="InterPro" id="IPR011105">
    <property type="entry name" value="Cell_wall_hydrolase_SleB"/>
</dbReference>
<feature type="compositionally biased region" description="Low complexity" evidence="1">
    <location>
        <begin position="41"/>
        <end position="53"/>
    </location>
</feature>
<name>A0ABU3ZUQ1_9SPHN</name>
<dbReference type="Pfam" id="PF07486">
    <property type="entry name" value="Hydrolase_2"/>
    <property type="match status" value="1"/>
</dbReference>
<evidence type="ECO:0000259" key="2">
    <source>
        <dbReference type="Pfam" id="PF07486"/>
    </source>
</evidence>
<comment type="caution">
    <text evidence="3">The sequence shown here is derived from an EMBL/GenBank/DDBJ whole genome shotgun (WGS) entry which is preliminary data.</text>
</comment>
<sequence>MPARADAPSPLAWIAWALILIGLPMAVAGWETRARDTVTGPRSSRAAAVRTARPPTPPPPVEPVEVYALDRDEARRFNAAVPFSRLANPAARPFVFSGSEEDLARAVDCLAAAELYEAGDDAVGEQAVAQVVLNRVRHPAFPKTVCGVVFQGQERRTGCQFTFTCDGALARTPGAAAWSRAREIARAALAGKVYKPVGYATHYHTDWVVPYWSGSLDKITSVGTHLFFRWRGWWGTPPAFRFAPRGGEPLITKLMSFSLAHREADPPVLDPELHGSDSADAIAAQVRHAIGLDQIGKSVGGVRLIALADARSFVVALPQGSKADEWPASAQTFCAGRPRCRIMGWVPADAPKQLPLTLDDLSAMRFSYIHDTASGLQRALWNCAFIRRPDKNQCMRERVPIAASPAAARDAGLAGVRRKERFETVKITPVIAVPPEPSPAG</sequence>
<feature type="region of interest" description="Disordered" evidence="1">
    <location>
        <begin position="34"/>
        <end position="62"/>
    </location>
</feature>
<dbReference type="RefSeq" id="WP_317516269.1">
    <property type="nucleotide sequence ID" value="NZ_JAPTHD010000002.1"/>
</dbReference>
<dbReference type="Gene3D" id="1.10.10.2520">
    <property type="entry name" value="Cell wall hydrolase SleB, domain 1"/>
    <property type="match status" value="1"/>
</dbReference>
<dbReference type="InterPro" id="IPR042047">
    <property type="entry name" value="SleB_dom1"/>
</dbReference>
<evidence type="ECO:0000313" key="3">
    <source>
        <dbReference type="EMBL" id="MDV5823252.1"/>
    </source>
</evidence>
<evidence type="ECO:0000256" key="1">
    <source>
        <dbReference type="SAM" id="MobiDB-lite"/>
    </source>
</evidence>
<dbReference type="EMBL" id="JAPTHD010000002">
    <property type="protein sequence ID" value="MDV5823252.1"/>
    <property type="molecule type" value="Genomic_DNA"/>
</dbReference>
<reference evidence="4" key="1">
    <citation type="journal article" date="2022" name="J Environ Chem Eng">
        <title>Biodegradation of petroleum oil using a constructed nonpathogenic and heavy metal-tolerant bacterial consortium isolated from marine sponges.</title>
        <authorList>
            <person name="Dechsakulwatana C."/>
            <person name="Rungsihiranrut A."/>
            <person name="Muangchinda C."/>
            <person name="Ningthoujam R."/>
            <person name="Klankeo P."/>
            <person name="Pinyakong O."/>
        </authorList>
    </citation>
    <scope>NUCLEOTIDE SEQUENCE [LARGE SCALE GENOMIC DNA]</scope>
    <source>
        <strain evidence="4">MO2-4</strain>
    </source>
</reference>
<dbReference type="GO" id="GO:0016787">
    <property type="term" value="F:hydrolase activity"/>
    <property type="evidence" value="ECO:0007669"/>
    <property type="project" value="UniProtKB-KW"/>
</dbReference>
<organism evidence="3 4">
    <name type="scientific">Sphingobium naphthae</name>
    <dbReference type="NCBI Taxonomy" id="1886786"/>
    <lineage>
        <taxon>Bacteria</taxon>
        <taxon>Pseudomonadati</taxon>
        <taxon>Pseudomonadota</taxon>
        <taxon>Alphaproteobacteria</taxon>
        <taxon>Sphingomonadales</taxon>
        <taxon>Sphingomonadaceae</taxon>
        <taxon>Sphingobium</taxon>
    </lineage>
</organism>
<keyword evidence="4" id="KW-1185">Reference proteome</keyword>
<feature type="domain" description="Cell wall hydrolase SleB" evidence="2">
    <location>
        <begin position="120"/>
        <end position="228"/>
    </location>
</feature>
<gene>
    <name evidence="3" type="ORF">O0R41_06545</name>
</gene>
<proteinExistence type="predicted"/>
<dbReference type="Proteomes" id="UP001185984">
    <property type="component" value="Unassembled WGS sequence"/>
</dbReference>
<protein>
    <submittedName>
        <fullName evidence="3">Cell wall hydrolase</fullName>
    </submittedName>
</protein>